<organism evidence="5 6">
    <name type="scientific">Alteribacter keqinensis</name>
    <dbReference type="NCBI Taxonomy" id="2483800"/>
    <lineage>
        <taxon>Bacteria</taxon>
        <taxon>Bacillati</taxon>
        <taxon>Bacillota</taxon>
        <taxon>Bacilli</taxon>
        <taxon>Bacillales</taxon>
        <taxon>Bacillaceae</taxon>
        <taxon>Alteribacter</taxon>
    </lineage>
</organism>
<name>A0A3M7TUP8_9BACI</name>
<sequence length="184" mass="21386">MNRDWDPVDLLRHYRHDWLNHLQLIKGNLALGKTERVEVLLDEIIQQAKNESKLSNINGGLLAERLLTFNWEAHNFRLSFEVITDSCHLDTKEMEILHVTERLLEWFDHHCYAGADNHLIFVINEAEGVPVIEFDFQGKLITESVSISDLEQAVGPGEQVEIEEVAMGQEECFIRLHFIIEERL</sequence>
<evidence type="ECO:0000259" key="4">
    <source>
        <dbReference type="SMART" id="SM01317"/>
    </source>
</evidence>
<dbReference type="Gene3D" id="1.10.287.130">
    <property type="match status" value="1"/>
</dbReference>
<evidence type="ECO:0000313" key="5">
    <source>
        <dbReference type="EMBL" id="RNA68732.1"/>
    </source>
</evidence>
<dbReference type="InterPro" id="IPR039506">
    <property type="entry name" value="SPOB_a"/>
</dbReference>
<accession>A0A3M7TUP8</accession>
<dbReference type="SUPFAM" id="SSF55890">
    <property type="entry name" value="Sporulation response regulatory protein Spo0B"/>
    <property type="match status" value="1"/>
</dbReference>
<dbReference type="GO" id="GO:0000155">
    <property type="term" value="F:phosphorelay sensor kinase activity"/>
    <property type="evidence" value="ECO:0007669"/>
    <property type="project" value="InterPro"/>
</dbReference>
<dbReference type="RefSeq" id="WP_122896257.1">
    <property type="nucleotide sequence ID" value="NZ_RHIB01000001.1"/>
</dbReference>
<dbReference type="OrthoDB" id="2375606at2"/>
<evidence type="ECO:0000313" key="6">
    <source>
        <dbReference type="Proteomes" id="UP000278746"/>
    </source>
</evidence>
<dbReference type="Pfam" id="PF14682">
    <property type="entry name" value="SPOB_ab"/>
    <property type="match status" value="1"/>
</dbReference>
<feature type="domain" description="Sporulation initiation phosphotransferase B C-terminal" evidence="4">
    <location>
        <begin position="59"/>
        <end position="174"/>
    </location>
</feature>
<protein>
    <recommendedName>
        <fullName evidence="4">Sporulation initiation phosphotransferase B C-terminal domain-containing protein</fullName>
    </recommendedName>
</protein>
<dbReference type="Gene3D" id="3.30.565.30">
    <property type="entry name" value="Sporulation initiation phosphotransferase B (SpoOB), C-terminal domain"/>
    <property type="match status" value="1"/>
</dbReference>
<dbReference type="AlphaFoldDB" id="A0A3M7TUP8"/>
<dbReference type="Proteomes" id="UP000278746">
    <property type="component" value="Unassembled WGS sequence"/>
</dbReference>
<dbReference type="InterPro" id="IPR016122">
    <property type="entry name" value="SpoOB_C"/>
</dbReference>
<dbReference type="InterPro" id="IPR037100">
    <property type="entry name" value="Spo0B_C_sf"/>
</dbReference>
<keyword evidence="2" id="KW-0808">Transferase</keyword>
<keyword evidence="1" id="KW-0597">Phosphoprotein</keyword>
<dbReference type="Pfam" id="PF14689">
    <property type="entry name" value="SPOB_a"/>
    <property type="match status" value="1"/>
</dbReference>
<dbReference type="SMART" id="SM01317">
    <property type="entry name" value="SPOB_ab"/>
    <property type="match status" value="1"/>
</dbReference>
<evidence type="ECO:0000256" key="3">
    <source>
        <dbReference type="ARBA" id="ARBA00022777"/>
    </source>
</evidence>
<keyword evidence="3" id="KW-0418">Kinase</keyword>
<reference evidence="5 6" key="1">
    <citation type="submission" date="2018-10" db="EMBL/GenBank/DDBJ databases">
        <title>Bacillus Keqinensis sp. nov., a moderately halophilic bacterium isolated from a saline-alkaline lake.</title>
        <authorList>
            <person name="Wang H."/>
        </authorList>
    </citation>
    <scope>NUCLEOTIDE SEQUENCE [LARGE SCALE GENOMIC DNA]</scope>
    <source>
        <strain evidence="5 6">KQ-3</strain>
    </source>
</reference>
<dbReference type="InterPro" id="IPR016120">
    <property type="entry name" value="Sig_transdc_His_kin_SpoOB"/>
</dbReference>
<comment type="caution">
    <text evidence="5">The sequence shown here is derived from an EMBL/GenBank/DDBJ whole genome shotgun (WGS) entry which is preliminary data.</text>
</comment>
<evidence type="ECO:0000256" key="1">
    <source>
        <dbReference type="ARBA" id="ARBA00022553"/>
    </source>
</evidence>
<evidence type="ECO:0000256" key="2">
    <source>
        <dbReference type="ARBA" id="ARBA00022679"/>
    </source>
</evidence>
<gene>
    <name evidence="5" type="ORF">EBO34_01830</name>
</gene>
<dbReference type="EMBL" id="RHIB01000001">
    <property type="protein sequence ID" value="RNA68732.1"/>
    <property type="molecule type" value="Genomic_DNA"/>
</dbReference>
<proteinExistence type="predicted"/>
<keyword evidence="6" id="KW-1185">Reference proteome</keyword>